<protein>
    <submittedName>
        <fullName evidence="2">Uncharacterized protein</fullName>
    </submittedName>
</protein>
<keyword evidence="3" id="KW-1185">Reference proteome</keyword>
<feature type="region of interest" description="Disordered" evidence="1">
    <location>
        <begin position="1"/>
        <end position="22"/>
    </location>
</feature>
<accession>A0ABR1M5D3</accession>
<evidence type="ECO:0000313" key="2">
    <source>
        <dbReference type="EMBL" id="KAK7542789.1"/>
    </source>
</evidence>
<name>A0ABR1M5D3_9PEZI</name>
<dbReference type="GeneID" id="92032178"/>
<sequence>MPSTPTRPRLRRHQTPSSALPHHHALLRSSHPRSHGHPDHQAIPNILQAPALHLAGASPWRSCLSERPTHMSDMLLLSRLAPPTSAVFRRKCAIVALHSCDPSSLTSTDGRLGSVSLGRHVLGCVPPTTSSCTHGVRLTAPRARPSTRQSIPLALRCMAIQVMVFDSTAPQDRGAVAKLYLRRIETCANQSAVCPRLVIRLETAGLTDGISFAASCRAVGRDA</sequence>
<dbReference type="EMBL" id="JBBPEH010000002">
    <property type="protein sequence ID" value="KAK7542789.1"/>
    <property type="molecule type" value="Genomic_DNA"/>
</dbReference>
<gene>
    <name evidence="2" type="ORF">J3D65DRAFT_614960</name>
</gene>
<evidence type="ECO:0000313" key="3">
    <source>
        <dbReference type="Proteomes" id="UP001360953"/>
    </source>
</evidence>
<dbReference type="Proteomes" id="UP001360953">
    <property type="component" value="Unassembled WGS sequence"/>
</dbReference>
<organism evidence="2 3">
    <name type="scientific">Phyllosticta citribraziliensis</name>
    <dbReference type="NCBI Taxonomy" id="989973"/>
    <lineage>
        <taxon>Eukaryota</taxon>
        <taxon>Fungi</taxon>
        <taxon>Dikarya</taxon>
        <taxon>Ascomycota</taxon>
        <taxon>Pezizomycotina</taxon>
        <taxon>Dothideomycetes</taxon>
        <taxon>Dothideomycetes incertae sedis</taxon>
        <taxon>Botryosphaeriales</taxon>
        <taxon>Phyllostictaceae</taxon>
        <taxon>Phyllosticta</taxon>
    </lineage>
</organism>
<dbReference type="RefSeq" id="XP_066659082.1">
    <property type="nucleotide sequence ID" value="XM_066799272.1"/>
</dbReference>
<proteinExistence type="predicted"/>
<comment type="caution">
    <text evidence="2">The sequence shown here is derived from an EMBL/GenBank/DDBJ whole genome shotgun (WGS) entry which is preliminary data.</text>
</comment>
<evidence type="ECO:0000256" key="1">
    <source>
        <dbReference type="SAM" id="MobiDB-lite"/>
    </source>
</evidence>
<reference evidence="2 3" key="1">
    <citation type="submission" date="2024-04" db="EMBL/GenBank/DDBJ databases">
        <title>Phyllosticta paracitricarpa is synonymous to the EU quarantine fungus P. citricarpa based on phylogenomic analyses.</title>
        <authorList>
            <consortium name="Lawrence Berkeley National Laboratory"/>
            <person name="Van ingen-buijs V.A."/>
            <person name="Van westerhoven A.C."/>
            <person name="Haridas S."/>
            <person name="Skiadas P."/>
            <person name="Martin F."/>
            <person name="Groenewald J.Z."/>
            <person name="Crous P.W."/>
            <person name="Seidl M.F."/>
        </authorList>
    </citation>
    <scope>NUCLEOTIDE SEQUENCE [LARGE SCALE GENOMIC DNA]</scope>
    <source>
        <strain evidence="2 3">CPC 17464</strain>
    </source>
</reference>